<dbReference type="GO" id="GO:0008982">
    <property type="term" value="F:protein-N(PI)-phosphohistidine-sugar phosphotransferase activity"/>
    <property type="evidence" value="ECO:0007669"/>
    <property type="project" value="InterPro"/>
</dbReference>
<dbReference type="PANTHER" id="PTHR30185:SF18">
    <property type="entry name" value="TRANSCRIPTIONAL REGULATOR MTLR"/>
    <property type="match status" value="1"/>
</dbReference>
<dbReference type="Pfam" id="PF08279">
    <property type="entry name" value="HTH_11"/>
    <property type="match status" value="1"/>
</dbReference>
<dbReference type="Pfam" id="PF00359">
    <property type="entry name" value="PTS_EIIA_2"/>
    <property type="match status" value="1"/>
</dbReference>
<keyword evidence="3" id="KW-0010">Activator</keyword>
<gene>
    <name evidence="8" type="ORF">CSX02_11890</name>
</gene>
<name>A0A2G3E052_9FIRM</name>
<evidence type="ECO:0000256" key="4">
    <source>
        <dbReference type="ARBA" id="ARBA00023163"/>
    </source>
</evidence>
<feature type="domain" description="PTS EIIB type-2" evidence="6">
    <location>
        <begin position="429"/>
        <end position="519"/>
    </location>
</feature>
<dbReference type="Gene3D" id="1.10.10.10">
    <property type="entry name" value="Winged helix-like DNA-binding domain superfamily/Winged helix DNA-binding domain"/>
    <property type="match status" value="2"/>
</dbReference>
<keyword evidence="2" id="KW-0805">Transcription regulation</keyword>
<keyword evidence="9" id="KW-1185">Reference proteome</keyword>
<comment type="caution">
    <text evidence="8">The sequence shown here is derived from an EMBL/GenBank/DDBJ whole genome shotgun (WGS) entry which is preliminary data.</text>
</comment>
<protein>
    <submittedName>
        <fullName evidence="8">Uncharacterized protein</fullName>
    </submittedName>
</protein>
<dbReference type="PROSITE" id="PS51372">
    <property type="entry name" value="PRD_2"/>
    <property type="match status" value="2"/>
</dbReference>
<feature type="domain" description="PTS EIIA type-2" evidence="5">
    <location>
        <begin position="541"/>
        <end position="690"/>
    </location>
</feature>
<dbReference type="SUPFAM" id="SSF55804">
    <property type="entry name" value="Phoshotransferase/anion transport protein"/>
    <property type="match status" value="1"/>
</dbReference>
<evidence type="ECO:0000256" key="3">
    <source>
        <dbReference type="ARBA" id="ARBA00023159"/>
    </source>
</evidence>
<dbReference type="InterPro" id="IPR007737">
    <property type="entry name" value="Mga_HTH"/>
</dbReference>
<dbReference type="EMBL" id="PDYG01000128">
    <property type="protein sequence ID" value="PHU36662.1"/>
    <property type="molecule type" value="Genomic_DNA"/>
</dbReference>
<dbReference type="Gene3D" id="3.40.50.2300">
    <property type="match status" value="1"/>
</dbReference>
<dbReference type="Gene3D" id="3.40.930.10">
    <property type="entry name" value="Mannitol-specific EII, Chain A"/>
    <property type="match status" value="1"/>
</dbReference>
<organism evidence="8 9">
    <name type="scientific">Agathobacter ruminis</name>
    <dbReference type="NCBI Taxonomy" id="1712665"/>
    <lineage>
        <taxon>Bacteria</taxon>
        <taxon>Bacillati</taxon>
        <taxon>Bacillota</taxon>
        <taxon>Clostridia</taxon>
        <taxon>Lachnospirales</taxon>
        <taxon>Lachnospiraceae</taxon>
        <taxon>Agathobacter</taxon>
    </lineage>
</organism>
<keyword evidence="4" id="KW-0804">Transcription</keyword>
<dbReference type="GO" id="GO:0009401">
    <property type="term" value="P:phosphoenolpyruvate-dependent sugar phosphotransferase system"/>
    <property type="evidence" value="ECO:0007669"/>
    <property type="project" value="InterPro"/>
</dbReference>
<proteinExistence type="predicted"/>
<evidence type="ECO:0000256" key="1">
    <source>
        <dbReference type="ARBA" id="ARBA00022737"/>
    </source>
</evidence>
<feature type="domain" description="PRD" evidence="7">
    <location>
        <begin position="315"/>
        <end position="422"/>
    </location>
</feature>
<evidence type="ECO:0000256" key="2">
    <source>
        <dbReference type="ARBA" id="ARBA00023015"/>
    </source>
</evidence>
<evidence type="ECO:0000313" key="8">
    <source>
        <dbReference type="EMBL" id="PHU36662.1"/>
    </source>
</evidence>
<reference evidence="8 9" key="2">
    <citation type="submission" date="2017-10" db="EMBL/GenBank/DDBJ databases">
        <authorList>
            <person name="Banno H."/>
            <person name="Chua N.-H."/>
        </authorList>
    </citation>
    <scope>NUCLEOTIDE SEQUENCE [LARGE SCALE GENOMIC DNA]</scope>
    <source>
        <strain evidence="8 9">JK623</strain>
    </source>
</reference>
<dbReference type="InterPro" id="IPR036388">
    <property type="entry name" value="WH-like_DNA-bd_sf"/>
</dbReference>
<dbReference type="PROSITE" id="PS51099">
    <property type="entry name" value="PTS_EIIB_TYPE_2"/>
    <property type="match status" value="1"/>
</dbReference>
<dbReference type="Pfam" id="PF05043">
    <property type="entry name" value="Mga"/>
    <property type="match status" value="1"/>
</dbReference>
<evidence type="ECO:0000313" key="9">
    <source>
        <dbReference type="Proteomes" id="UP000224563"/>
    </source>
</evidence>
<dbReference type="InterPro" id="IPR011608">
    <property type="entry name" value="PRD"/>
</dbReference>
<feature type="domain" description="PRD" evidence="7">
    <location>
        <begin position="204"/>
        <end position="309"/>
    </location>
</feature>
<dbReference type="PROSITE" id="PS51094">
    <property type="entry name" value="PTS_EIIA_TYPE_2"/>
    <property type="match status" value="1"/>
</dbReference>
<dbReference type="Pfam" id="PF00874">
    <property type="entry name" value="PRD"/>
    <property type="match status" value="2"/>
</dbReference>
<evidence type="ECO:0000259" key="6">
    <source>
        <dbReference type="PROSITE" id="PS51099"/>
    </source>
</evidence>
<dbReference type="InterPro" id="IPR050661">
    <property type="entry name" value="BglG_antiterminators"/>
</dbReference>
<dbReference type="GO" id="GO:0006355">
    <property type="term" value="P:regulation of DNA-templated transcription"/>
    <property type="evidence" value="ECO:0007669"/>
    <property type="project" value="InterPro"/>
</dbReference>
<dbReference type="InterPro" id="IPR002178">
    <property type="entry name" value="PTS_EIIA_type-2_dom"/>
</dbReference>
<dbReference type="PANTHER" id="PTHR30185">
    <property type="entry name" value="CRYPTIC BETA-GLUCOSIDE BGL OPERON ANTITERMINATOR"/>
    <property type="match status" value="1"/>
</dbReference>
<evidence type="ECO:0000259" key="7">
    <source>
        <dbReference type="PROSITE" id="PS51372"/>
    </source>
</evidence>
<dbReference type="InterPro" id="IPR013196">
    <property type="entry name" value="HTH_11"/>
</dbReference>
<dbReference type="InterPro" id="IPR013011">
    <property type="entry name" value="PTS_EIIB_2"/>
</dbReference>
<dbReference type="InterPro" id="IPR036634">
    <property type="entry name" value="PRD_sf"/>
</dbReference>
<dbReference type="Gene3D" id="1.10.1790.10">
    <property type="entry name" value="PRD domain"/>
    <property type="match status" value="2"/>
</dbReference>
<dbReference type="SUPFAM" id="SSF63520">
    <property type="entry name" value="PTS-regulatory domain, PRD"/>
    <property type="match status" value="2"/>
</dbReference>
<dbReference type="AlphaFoldDB" id="A0A2G3E052"/>
<dbReference type="CDD" id="cd05568">
    <property type="entry name" value="PTS_IIB_bgl_like"/>
    <property type="match status" value="1"/>
</dbReference>
<sequence>MNITPRIHQIINMLLDHQSESLTDQKIADRIGVSKRTILRDMDEVSEIIQQNGLVLERKKGEGSRLVGETDTIARFKESLENGSRAEASDKDARRNQLLLLLLGSKEPQKLYYYAQKLGVSEATISTDLESLEPWAKECHLSILKRPGYGVTLEGSEKNFRKALQRLISANVSNDHVREFLKNGSNVVLQSLQQNNLDDNIYSLMDGKILTRVQRLLESIDNEHLKRLASEAYVGLIIHITIAVERILQGELVEEENTLTQKFRVDDDTHLARTIADKLEEEFAISISKQEVENIMLHIKGAKIQYFNGSSETKIGTEKLLGIIDSMIESYDPEIASELKYDEEFIHGLLMHLEPAIVRLQYEMNIHNPLLEEIQTEYPDVFARCKKAARVITEEFEKEVPDAEIGYLTMHFGAAVERIRDRKQNSRCVNIGVICASGFGLARLMMAKLSRELRNEDVQLSALGIEELTPYVTSRIDFFLSSLALEGNKVDIVQISPLITVRDIEVIRMKIQEYAHMPAKTQETDFTRQLDEINYLTAKIKSVLRRYRHLELPANQSLDDIFTLLAEEVTGSSMSAMVLRADFENREKIMSQLFPELGFALFHCKSRAVNECSILTATAKGSDLFTDPSMKQIKAIICMTMPDDQEIKENGKMLGEVSSALVDEDDLLALIESGQEDTIRNRMQSILRRYFNAFLNHF</sequence>
<dbReference type="Proteomes" id="UP000224563">
    <property type="component" value="Unassembled WGS sequence"/>
</dbReference>
<accession>A0A2G3E052</accession>
<keyword evidence="1" id="KW-0677">Repeat</keyword>
<dbReference type="RefSeq" id="WP_099386834.1">
    <property type="nucleotide sequence ID" value="NZ_JANSWH010000076.1"/>
</dbReference>
<evidence type="ECO:0000259" key="5">
    <source>
        <dbReference type="PROSITE" id="PS51094"/>
    </source>
</evidence>
<dbReference type="InterPro" id="IPR016152">
    <property type="entry name" value="PTrfase/Anion_transptr"/>
</dbReference>
<reference evidence="8 9" key="1">
    <citation type="submission" date="2017-10" db="EMBL/GenBank/DDBJ databases">
        <title>Resolving the taxonomy of Roseburia spp., Eubacterium rectale and Agathobacter spp. through phylogenomic analysis.</title>
        <authorList>
            <person name="Sheridan P.O."/>
            <person name="Walker A.W."/>
            <person name="Duncan S.H."/>
            <person name="Scott K.P."/>
            <person name="Toole P.W.O."/>
            <person name="Luis P."/>
            <person name="Flint H.J."/>
        </authorList>
    </citation>
    <scope>NUCLEOTIDE SEQUENCE [LARGE SCALE GENOMIC DNA]</scope>
    <source>
        <strain evidence="8 9">JK623</strain>
    </source>
</reference>